<dbReference type="GO" id="GO:0045892">
    <property type="term" value="P:negative regulation of DNA-templated transcription"/>
    <property type="evidence" value="ECO:0007669"/>
    <property type="project" value="InterPro"/>
</dbReference>
<dbReference type="NCBIfam" id="NF033727">
    <property type="entry name" value="chaperon_ArsD"/>
    <property type="match status" value="1"/>
</dbReference>
<protein>
    <submittedName>
        <fullName evidence="1">Arsenical resistance operon trans-acting repressor ArsD</fullName>
    </submittedName>
</protein>
<proteinExistence type="predicted"/>
<sequence length="112" mass="12225">MTKVEIFERALCCETGVCGPNVDEELVLITAIEKYINDQGKDEIARTNLASNPKAFANQPIVYDLIKKNGAAALPVTIIDGKLMKTGEYPSVSDISNYLGIDLSNKFTQVSQ</sequence>
<dbReference type="STRING" id="1423815.FC27_GL001571"/>
<dbReference type="InterPro" id="IPR010712">
    <property type="entry name" value="Arsenical-R_ArsD"/>
</dbReference>
<dbReference type="OrthoDB" id="9801358at2"/>
<comment type="caution">
    <text evidence="1">The sequence shown here is derived from an EMBL/GenBank/DDBJ whole genome shotgun (WGS) entry which is preliminary data.</text>
</comment>
<dbReference type="eggNOG" id="ENOG5032RMG">
    <property type="taxonomic scope" value="Bacteria"/>
</dbReference>
<keyword evidence="2" id="KW-1185">Reference proteome</keyword>
<dbReference type="EMBL" id="AZFA01000035">
    <property type="protein sequence ID" value="KRL65482.1"/>
    <property type="molecule type" value="Genomic_DNA"/>
</dbReference>
<accession>A0A0R1SFS7</accession>
<dbReference type="GO" id="GO:0046685">
    <property type="term" value="P:response to arsenic-containing substance"/>
    <property type="evidence" value="ECO:0007669"/>
    <property type="project" value="InterPro"/>
</dbReference>
<dbReference type="Pfam" id="PF06953">
    <property type="entry name" value="ArsD"/>
    <property type="match status" value="1"/>
</dbReference>
<evidence type="ECO:0000313" key="1">
    <source>
        <dbReference type="EMBL" id="KRL65482.1"/>
    </source>
</evidence>
<dbReference type="RefSeq" id="WP_010625329.1">
    <property type="nucleotide sequence ID" value="NZ_AZFA01000035.1"/>
</dbReference>
<name>A0A0R1SFS7_9LACO</name>
<dbReference type="Proteomes" id="UP000051647">
    <property type="component" value="Unassembled WGS sequence"/>
</dbReference>
<evidence type="ECO:0000313" key="2">
    <source>
        <dbReference type="Proteomes" id="UP000051647"/>
    </source>
</evidence>
<gene>
    <name evidence="1" type="ORF">FC27_GL001571</name>
</gene>
<dbReference type="PATRIC" id="fig|1423815.3.peg.1607"/>
<organism evidence="1 2">
    <name type="scientific">Companilactobacillus versmoldensis DSM 14857 = KCTC 3814</name>
    <dbReference type="NCBI Taxonomy" id="1423815"/>
    <lineage>
        <taxon>Bacteria</taxon>
        <taxon>Bacillati</taxon>
        <taxon>Bacillota</taxon>
        <taxon>Bacilli</taxon>
        <taxon>Lactobacillales</taxon>
        <taxon>Lactobacillaceae</taxon>
        <taxon>Companilactobacillus</taxon>
    </lineage>
</organism>
<dbReference type="AlphaFoldDB" id="A0A0R1SFS7"/>
<dbReference type="Gene3D" id="3.40.30.10">
    <property type="entry name" value="Glutaredoxin"/>
    <property type="match status" value="1"/>
</dbReference>
<reference evidence="1 2" key="1">
    <citation type="journal article" date="2015" name="Genome Announc.">
        <title>Expanding the biotechnology potential of lactobacilli through comparative genomics of 213 strains and associated genera.</title>
        <authorList>
            <person name="Sun Z."/>
            <person name="Harris H.M."/>
            <person name="McCann A."/>
            <person name="Guo C."/>
            <person name="Argimon S."/>
            <person name="Zhang W."/>
            <person name="Yang X."/>
            <person name="Jeffery I.B."/>
            <person name="Cooney J.C."/>
            <person name="Kagawa T.F."/>
            <person name="Liu W."/>
            <person name="Song Y."/>
            <person name="Salvetti E."/>
            <person name="Wrobel A."/>
            <person name="Rasinkangas P."/>
            <person name="Parkhill J."/>
            <person name="Rea M.C."/>
            <person name="O'Sullivan O."/>
            <person name="Ritari J."/>
            <person name="Douillard F.P."/>
            <person name="Paul Ross R."/>
            <person name="Yang R."/>
            <person name="Briner A.E."/>
            <person name="Felis G.E."/>
            <person name="de Vos W.M."/>
            <person name="Barrangou R."/>
            <person name="Klaenhammer T.R."/>
            <person name="Caufield P.W."/>
            <person name="Cui Y."/>
            <person name="Zhang H."/>
            <person name="O'Toole P.W."/>
        </authorList>
    </citation>
    <scope>NUCLEOTIDE SEQUENCE [LARGE SCALE GENOMIC DNA]</scope>
    <source>
        <strain evidence="1 2">DSM 14857</strain>
    </source>
</reference>
<dbReference type="GO" id="GO:0003677">
    <property type="term" value="F:DNA binding"/>
    <property type="evidence" value="ECO:0007669"/>
    <property type="project" value="InterPro"/>
</dbReference>